<gene>
    <name evidence="1" type="ORF">VP01_11694g1</name>
</gene>
<organism evidence="1 2">
    <name type="scientific">Puccinia sorghi</name>
    <dbReference type="NCBI Taxonomy" id="27349"/>
    <lineage>
        <taxon>Eukaryota</taxon>
        <taxon>Fungi</taxon>
        <taxon>Dikarya</taxon>
        <taxon>Basidiomycota</taxon>
        <taxon>Pucciniomycotina</taxon>
        <taxon>Pucciniomycetes</taxon>
        <taxon>Pucciniales</taxon>
        <taxon>Pucciniaceae</taxon>
        <taxon>Puccinia</taxon>
    </lineage>
</organism>
<dbReference type="EMBL" id="LAVV01001881">
    <property type="protein sequence ID" value="KNZ63244.1"/>
    <property type="molecule type" value="Genomic_DNA"/>
</dbReference>
<sequence>MIQTQTVPNPSAKRGAKPVKDINVEFKKEHDELNSAIAFLKLKYKFQQLKYENQVARVARPVITASLTAASSSNCRIQTHGKRKKFTSSICRAKCLRSRANHVLKFKELWPSHQSKSKKRETLLDNVELVKELKAWAADQIPGHVSNSHNLCF</sequence>
<evidence type="ECO:0000313" key="1">
    <source>
        <dbReference type="EMBL" id="KNZ63244.1"/>
    </source>
</evidence>
<reference evidence="1 2" key="1">
    <citation type="submission" date="2015-08" db="EMBL/GenBank/DDBJ databases">
        <title>Next Generation Sequencing and Analysis of the Genome of Puccinia sorghi L Schw, the Causal Agent of Maize Common Rust.</title>
        <authorList>
            <person name="Rochi L."/>
            <person name="Burguener G."/>
            <person name="Darino M."/>
            <person name="Turjanski A."/>
            <person name="Kreff E."/>
            <person name="Dieguez M.J."/>
            <person name="Sacco F."/>
        </authorList>
    </citation>
    <scope>NUCLEOTIDE SEQUENCE [LARGE SCALE GENOMIC DNA]</scope>
    <source>
        <strain evidence="1 2">RO10H11247</strain>
    </source>
</reference>
<dbReference type="OrthoDB" id="10607892at2759"/>
<comment type="caution">
    <text evidence="1">The sequence shown here is derived from an EMBL/GenBank/DDBJ whole genome shotgun (WGS) entry which is preliminary data.</text>
</comment>
<dbReference type="PANTHER" id="PTHR35871">
    <property type="entry name" value="EXPRESSED PROTEIN"/>
    <property type="match status" value="1"/>
</dbReference>
<dbReference type="AlphaFoldDB" id="A0A0L6VRC4"/>
<dbReference type="PANTHER" id="PTHR35871:SF1">
    <property type="entry name" value="CXC1-LIKE CYSTEINE CLUSTER ASSOCIATED WITH KDZ TRANSPOSASES DOMAIN-CONTAINING PROTEIN"/>
    <property type="match status" value="1"/>
</dbReference>
<evidence type="ECO:0000313" key="2">
    <source>
        <dbReference type="Proteomes" id="UP000037035"/>
    </source>
</evidence>
<name>A0A0L6VRC4_9BASI</name>
<keyword evidence="2" id="KW-1185">Reference proteome</keyword>
<dbReference type="Proteomes" id="UP000037035">
    <property type="component" value="Unassembled WGS sequence"/>
</dbReference>
<proteinExistence type="predicted"/>
<dbReference type="VEuPathDB" id="FungiDB:VP01_11694g1"/>
<accession>A0A0L6VRC4</accession>
<protein>
    <submittedName>
        <fullName evidence="1">Uncharacterized protein</fullName>
    </submittedName>
</protein>